<sequence length="195" mass="22425">MSEEKKRYIQWAKFAERTERFDDMAWAMKCAAETGIELTPSERDDLADAYKTIVTARRSSWMVLKSIEEAITDSERNLKVAKQYKEEVAAELARIAEDVLNLLELLIPKASTTEAKVFYLKMRGDYYRYLAEIAKTGTKLDTINNAQNAYQDAVDVAMKELPPTNPVRLGLALNYSVFYYDILKLPKEAYELARQ</sequence>
<name>A0A8K0CCJ1_IGNLU</name>
<gene>
    <name evidence="3" type="ORF">ILUMI_24133</name>
</gene>
<organism evidence="3 4">
    <name type="scientific">Ignelater luminosus</name>
    <name type="common">Cucubano</name>
    <name type="synonym">Pyrophorus luminosus</name>
    <dbReference type="NCBI Taxonomy" id="2038154"/>
    <lineage>
        <taxon>Eukaryota</taxon>
        <taxon>Metazoa</taxon>
        <taxon>Ecdysozoa</taxon>
        <taxon>Arthropoda</taxon>
        <taxon>Hexapoda</taxon>
        <taxon>Insecta</taxon>
        <taxon>Pterygota</taxon>
        <taxon>Neoptera</taxon>
        <taxon>Endopterygota</taxon>
        <taxon>Coleoptera</taxon>
        <taxon>Polyphaga</taxon>
        <taxon>Elateriformia</taxon>
        <taxon>Elateroidea</taxon>
        <taxon>Elateridae</taxon>
        <taxon>Agrypninae</taxon>
        <taxon>Pyrophorini</taxon>
        <taxon>Ignelater</taxon>
    </lineage>
</organism>
<dbReference type="SUPFAM" id="SSF48445">
    <property type="entry name" value="14-3-3 protein"/>
    <property type="match status" value="1"/>
</dbReference>
<dbReference type="InterPro" id="IPR000308">
    <property type="entry name" value="14-3-3"/>
</dbReference>
<dbReference type="SMART" id="SM00101">
    <property type="entry name" value="14_3_3"/>
    <property type="match status" value="1"/>
</dbReference>
<dbReference type="Proteomes" id="UP000801492">
    <property type="component" value="Unassembled WGS sequence"/>
</dbReference>
<proteinExistence type="inferred from homology"/>
<dbReference type="InterPro" id="IPR036815">
    <property type="entry name" value="14-3-3_dom_sf"/>
</dbReference>
<dbReference type="AlphaFoldDB" id="A0A8K0CCJ1"/>
<accession>A0A8K0CCJ1</accession>
<dbReference type="Pfam" id="PF00244">
    <property type="entry name" value="14-3-3"/>
    <property type="match status" value="1"/>
</dbReference>
<dbReference type="PANTHER" id="PTHR18860">
    <property type="entry name" value="14-3-3 PROTEIN"/>
    <property type="match status" value="1"/>
</dbReference>
<dbReference type="PRINTS" id="PR00305">
    <property type="entry name" value="1433ZETA"/>
</dbReference>
<protein>
    <recommendedName>
        <fullName evidence="2">14-3-3 domain-containing protein</fullName>
    </recommendedName>
</protein>
<comment type="similarity">
    <text evidence="1">Belongs to the 14-3-3 family.</text>
</comment>
<evidence type="ECO:0000313" key="3">
    <source>
        <dbReference type="EMBL" id="KAF2882033.1"/>
    </source>
</evidence>
<feature type="domain" description="14-3-3" evidence="2">
    <location>
        <begin position="5"/>
        <end position="195"/>
    </location>
</feature>
<reference evidence="3" key="1">
    <citation type="submission" date="2019-08" db="EMBL/GenBank/DDBJ databases">
        <title>The genome of the North American firefly Photinus pyralis.</title>
        <authorList>
            <consortium name="Photinus pyralis genome working group"/>
            <person name="Fallon T.R."/>
            <person name="Sander Lower S.E."/>
            <person name="Weng J.-K."/>
        </authorList>
    </citation>
    <scope>NUCLEOTIDE SEQUENCE</scope>
    <source>
        <strain evidence="3">TRF0915ILg1</strain>
        <tissue evidence="3">Whole body</tissue>
    </source>
</reference>
<keyword evidence="4" id="KW-1185">Reference proteome</keyword>
<evidence type="ECO:0000313" key="4">
    <source>
        <dbReference type="Proteomes" id="UP000801492"/>
    </source>
</evidence>
<evidence type="ECO:0000256" key="1">
    <source>
        <dbReference type="ARBA" id="ARBA00006141"/>
    </source>
</evidence>
<comment type="caution">
    <text evidence="3">The sequence shown here is derived from an EMBL/GenBank/DDBJ whole genome shotgun (WGS) entry which is preliminary data.</text>
</comment>
<dbReference type="EMBL" id="VTPC01090660">
    <property type="protein sequence ID" value="KAF2882033.1"/>
    <property type="molecule type" value="Genomic_DNA"/>
</dbReference>
<dbReference type="InterPro" id="IPR023410">
    <property type="entry name" value="14-3-3_domain"/>
</dbReference>
<evidence type="ECO:0000259" key="2">
    <source>
        <dbReference type="SMART" id="SM00101"/>
    </source>
</evidence>
<feature type="non-terminal residue" evidence="3">
    <location>
        <position position="1"/>
    </location>
</feature>
<dbReference type="OrthoDB" id="10260625at2759"/>
<dbReference type="Gene3D" id="1.20.190.20">
    <property type="entry name" value="14-3-3 domain"/>
    <property type="match status" value="1"/>
</dbReference>